<comment type="caution">
    <text evidence="10">The sequence shown here is derived from an EMBL/GenBank/DDBJ whole genome shotgun (WGS) entry which is preliminary data.</text>
</comment>
<evidence type="ECO:0000256" key="5">
    <source>
        <dbReference type="ARBA" id="ARBA00022723"/>
    </source>
</evidence>
<dbReference type="Gene3D" id="3.40.50.11860">
    <property type="entry name" value="Diphthamide synthesis DPH1/DPH2 domain 3"/>
    <property type="match status" value="1"/>
</dbReference>
<dbReference type="SFLD" id="SFLDF00408">
    <property type="entry name" value="Diphthamide_biosynthesis_famil"/>
    <property type="match status" value="1"/>
</dbReference>
<dbReference type="AlphaFoldDB" id="A0A8S3QFS4"/>
<evidence type="ECO:0000256" key="3">
    <source>
        <dbReference type="ARBA" id="ARBA00006179"/>
    </source>
</evidence>
<organism evidence="10 11">
    <name type="scientific">Mytilus edulis</name>
    <name type="common">Blue mussel</name>
    <dbReference type="NCBI Taxonomy" id="6550"/>
    <lineage>
        <taxon>Eukaryota</taxon>
        <taxon>Metazoa</taxon>
        <taxon>Spiralia</taxon>
        <taxon>Lophotrochozoa</taxon>
        <taxon>Mollusca</taxon>
        <taxon>Bivalvia</taxon>
        <taxon>Autobranchia</taxon>
        <taxon>Pteriomorphia</taxon>
        <taxon>Mytilida</taxon>
        <taxon>Mytiloidea</taxon>
        <taxon>Mytilidae</taxon>
        <taxon>Mytilinae</taxon>
        <taxon>Mytilus</taxon>
    </lineage>
</organism>
<evidence type="ECO:0000313" key="11">
    <source>
        <dbReference type="Proteomes" id="UP000683360"/>
    </source>
</evidence>
<dbReference type="NCBIfam" id="TIGR00322">
    <property type="entry name" value="diphth2_R"/>
    <property type="match status" value="1"/>
</dbReference>
<evidence type="ECO:0000256" key="1">
    <source>
        <dbReference type="ARBA" id="ARBA00001966"/>
    </source>
</evidence>
<dbReference type="Proteomes" id="UP000683360">
    <property type="component" value="Unassembled WGS sequence"/>
</dbReference>
<keyword evidence="11" id="KW-1185">Reference proteome</keyword>
<dbReference type="Pfam" id="PF01866">
    <property type="entry name" value="Diphthamide_syn"/>
    <property type="match status" value="1"/>
</dbReference>
<dbReference type="PANTHER" id="PTHR10762:SF2">
    <property type="entry name" value="2-(3-AMINO-3-CARBOXYPROPYL)HISTIDINE SYNTHASE SUBUNIT 2"/>
    <property type="match status" value="1"/>
</dbReference>
<dbReference type="OrthoDB" id="449241at2759"/>
<evidence type="ECO:0000256" key="2">
    <source>
        <dbReference type="ARBA" id="ARBA00005156"/>
    </source>
</evidence>
<comment type="cofactor">
    <cofactor evidence="1">
        <name>[4Fe-4S] cluster</name>
        <dbReference type="ChEBI" id="CHEBI:49883"/>
    </cofactor>
</comment>
<gene>
    <name evidence="10" type="ORF">MEDL_9151</name>
</gene>
<dbReference type="GO" id="GO:0090560">
    <property type="term" value="F:2-(3-amino-3-carboxypropyl)histidine synthase activity"/>
    <property type="evidence" value="ECO:0007669"/>
    <property type="project" value="InterPro"/>
</dbReference>
<name>A0A8S3QFS4_MYTED</name>
<evidence type="ECO:0000256" key="4">
    <source>
        <dbReference type="ARBA" id="ARBA00021914"/>
    </source>
</evidence>
<comment type="similarity">
    <text evidence="3 9">Belongs to the DPH1/DPH2 family. DPH2 subfamily.</text>
</comment>
<dbReference type="InterPro" id="IPR042265">
    <property type="entry name" value="DPH1/DPH2_3"/>
</dbReference>
<sequence length="501" mass="56466">MESIEHKLATIFVRKMTANFSSPDEDVISRKLDVNSGGNVSKDLLEKFYEIQDCIEWIQKHDYKKIALQMPDELMKDSVPIADKIQSQIEGKVFILGDTSYGSCCVDEVTAEHYNADCIIHYGHSCLSPTRRIPVKFVFGQSPVDIPDLVSKVKDIFTDKDKLIVLLYDTCYDHAVDAIATKLKHHFHNFIVSELIFQSGNRDSNNSCLDSSSNDLSKEKSICKCNRSFKLPLNQSLDSAMMLYIGQENLTLTNLIMNLNKCCFYTYNPLNFELRKESSNVNRMLMKRFYMVEKAKDANIVGIVVGTLGVADYLKVIERLKNLIKQAGKKSYTFVVGKLNVPKLANFLEVDVYVLVACPENTLLDSSEFYKPVVSVYEMEMACNRSREWTGDYHTDFRDILPDGSDYVPIQDSDMEGTTDVSLITGKLRTIGHVTQPEVTSTSIVPRNEAMAVTTVKAENAEEFFSSRSWKGLEQNLGQTEVSDAVEGMKGIAAGYSNEQK</sequence>
<evidence type="ECO:0000256" key="8">
    <source>
        <dbReference type="ARBA" id="ARBA00045159"/>
    </source>
</evidence>
<dbReference type="GO" id="GO:0046872">
    <property type="term" value="F:metal ion binding"/>
    <property type="evidence" value="ECO:0007669"/>
    <property type="project" value="UniProtKB-KW"/>
</dbReference>
<accession>A0A8S3QFS4</accession>
<dbReference type="InterPro" id="IPR010014">
    <property type="entry name" value="DHP2"/>
</dbReference>
<dbReference type="NCBIfam" id="TIGR00272">
    <property type="entry name" value="DPH2"/>
    <property type="match status" value="1"/>
</dbReference>
<keyword evidence="6 9" id="KW-0408">Iron</keyword>
<comment type="function">
    <text evidence="8 9">Required for the first step of diphthamide biosynthesis, a post-translational modification of histidine which occurs in elongation factor 2. DPH1 and DPH2 transfer a 3-amino-3-carboxypropyl (ACP) group from S-adenosyl-L-methionine (SAM) to a histidine residue, the reaction is assisted by a reduction system comprising DPH3 and a NADH-dependent reductase. Facilitates the reduction of the catalytic iron-sulfur cluster found in the DPH1 subunit.</text>
</comment>
<protein>
    <recommendedName>
        <fullName evidence="4 9">2-(3-amino-3-carboxypropyl)histidine synthase subunit 2</fullName>
    </recommendedName>
</protein>
<reference evidence="10" key="1">
    <citation type="submission" date="2021-03" db="EMBL/GenBank/DDBJ databases">
        <authorList>
            <person name="Bekaert M."/>
        </authorList>
    </citation>
    <scope>NUCLEOTIDE SEQUENCE</scope>
</reference>
<dbReference type="SFLD" id="SFLDS00032">
    <property type="entry name" value="Radical_SAM_3-amino-3-carboxyp"/>
    <property type="match status" value="1"/>
</dbReference>
<dbReference type="FunFam" id="3.40.50.11840:FF:000002">
    <property type="entry name" value="2-(3-amino-3-carboxypropyl)histidine synthase subunit 2"/>
    <property type="match status" value="1"/>
</dbReference>
<dbReference type="PANTHER" id="PTHR10762">
    <property type="entry name" value="DIPHTHAMIDE BIOSYNTHESIS PROTEIN"/>
    <property type="match status" value="1"/>
</dbReference>
<evidence type="ECO:0000313" key="10">
    <source>
        <dbReference type="EMBL" id="CAG2194121.1"/>
    </source>
</evidence>
<dbReference type="SFLD" id="SFLDG01121">
    <property type="entry name" value="Diphthamide_biosynthesis"/>
    <property type="match status" value="1"/>
</dbReference>
<evidence type="ECO:0000256" key="9">
    <source>
        <dbReference type="RuleBase" id="RU364133"/>
    </source>
</evidence>
<dbReference type="FunFam" id="3.40.50.11860:FF:000001">
    <property type="entry name" value="2-(3-amino-3-carboxypropyl)histidine synthase subunit 2"/>
    <property type="match status" value="1"/>
</dbReference>
<comment type="pathway">
    <text evidence="2 9">Protein modification; peptidyl-diphthamide biosynthesis.</text>
</comment>
<proteinExistence type="inferred from homology"/>
<keyword evidence="7 9" id="KW-0411">Iron-sulfur</keyword>
<dbReference type="InterPro" id="IPR042263">
    <property type="entry name" value="DPH1/DPH2_1"/>
</dbReference>
<keyword evidence="5 9" id="KW-0479">Metal-binding</keyword>
<dbReference type="EMBL" id="CAJPWZ010000470">
    <property type="protein sequence ID" value="CAG2194121.1"/>
    <property type="molecule type" value="Genomic_DNA"/>
</dbReference>
<dbReference type="InterPro" id="IPR016435">
    <property type="entry name" value="DPH1/DPH2"/>
</dbReference>
<dbReference type="GO" id="GO:0017183">
    <property type="term" value="P:protein histidyl modification to diphthamide"/>
    <property type="evidence" value="ECO:0007669"/>
    <property type="project" value="InterPro"/>
</dbReference>
<dbReference type="Gene3D" id="3.40.50.11840">
    <property type="entry name" value="Diphthamide synthesis DPH1/DPH2 domain 1"/>
    <property type="match status" value="1"/>
</dbReference>
<dbReference type="GO" id="GO:0051536">
    <property type="term" value="F:iron-sulfur cluster binding"/>
    <property type="evidence" value="ECO:0007669"/>
    <property type="project" value="UniProtKB-KW"/>
</dbReference>
<evidence type="ECO:0000256" key="6">
    <source>
        <dbReference type="ARBA" id="ARBA00023004"/>
    </source>
</evidence>
<evidence type="ECO:0000256" key="7">
    <source>
        <dbReference type="ARBA" id="ARBA00023014"/>
    </source>
</evidence>